<dbReference type="GO" id="GO:0003887">
    <property type="term" value="F:DNA-directed DNA polymerase activity"/>
    <property type="evidence" value="ECO:0007669"/>
    <property type="project" value="UniProtKB-KW"/>
</dbReference>
<sequence>MSFSSIIGQAEAIDVLSEEIRQNRISHAYLFSGKSGIGKGKLAFEFAKAIFCQESPADSCGHCLNCRKMDHQNHPDFKRIAIADEKNSISITQIRDLKKEIAYKPYESAHKVYLIESAEEMTAEAANSLLKTLEEPPSFATIILLAEDTSRLLPTIISRCQQLSLQPVTRSQIKDILLEHGLQPEEAEILSQTAGGSPGQALKLAEIDDYFSVRKKVYDFVKNIKSKNTIEIFKFRDYLVSLISAGFPCFDLLSDWYRDIIMIKQNYQATLKNKDYLQDMNRLAGEANQEQLIKNLDLIEKSELYIKKNIKAELSLEVLLFKLRQADQE</sequence>
<dbReference type="OrthoDB" id="9810148at2"/>
<dbReference type="RefSeq" id="WP_089861733.1">
    <property type="nucleotide sequence ID" value="NZ_FOTI01000021.1"/>
</dbReference>
<evidence type="ECO:0000256" key="7">
    <source>
        <dbReference type="ARBA" id="ARBA00049244"/>
    </source>
</evidence>
<dbReference type="Gene3D" id="3.40.50.300">
    <property type="entry name" value="P-loop containing nucleotide triphosphate hydrolases"/>
    <property type="match status" value="1"/>
</dbReference>
<dbReference type="PANTHER" id="PTHR11669">
    <property type="entry name" value="REPLICATION FACTOR C / DNA POLYMERASE III GAMMA-TAU SUBUNIT"/>
    <property type="match status" value="1"/>
</dbReference>
<evidence type="ECO:0000256" key="2">
    <source>
        <dbReference type="ARBA" id="ARBA00014363"/>
    </source>
</evidence>
<keyword evidence="6" id="KW-0239">DNA-directed DNA polymerase</keyword>
<dbReference type="InterPro" id="IPR015199">
    <property type="entry name" value="DNA_pol_III_delta_C"/>
</dbReference>
<dbReference type="PANTHER" id="PTHR11669:SF8">
    <property type="entry name" value="DNA POLYMERASE III SUBUNIT DELTA"/>
    <property type="match status" value="1"/>
</dbReference>
<dbReference type="Pfam" id="PF09115">
    <property type="entry name" value="DNApol3-delta_C"/>
    <property type="match status" value="1"/>
</dbReference>
<keyword evidence="4" id="KW-0548">Nucleotidyltransferase</keyword>
<dbReference type="Proteomes" id="UP000199006">
    <property type="component" value="Unassembled WGS sequence"/>
</dbReference>
<dbReference type="EMBL" id="FOTI01000021">
    <property type="protein sequence ID" value="SFL62760.1"/>
    <property type="molecule type" value="Genomic_DNA"/>
</dbReference>
<dbReference type="SUPFAM" id="SSF52540">
    <property type="entry name" value="P-loop containing nucleoside triphosphate hydrolases"/>
    <property type="match status" value="1"/>
</dbReference>
<dbReference type="STRING" id="29563.SAMN02983006_01631"/>
<dbReference type="GO" id="GO:0003677">
    <property type="term" value="F:DNA binding"/>
    <property type="evidence" value="ECO:0007669"/>
    <property type="project" value="InterPro"/>
</dbReference>
<dbReference type="InterPro" id="IPR004622">
    <property type="entry name" value="DNA_pol_HolB"/>
</dbReference>
<dbReference type="AlphaFoldDB" id="A0A1I4J887"/>
<evidence type="ECO:0000256" key="4">
    <source>
        <dbReference type="ARBA" id="ARBA00022695"/>
    </source>
</evidence>
<dbReference type="InterPro" id="IPR050238">
    <property type="entry name" value="DNA_Rep/Repair_Clamp_Loader"/>
</dbReference>
<evidence type="ECO:0000256" key="3">
    <source>
        <dbReference type="ARBA" id="ARBA00022679"/>
    </source>
</evidence>
<dbReference type="FunFam" id="3.40.50.300:FF:001255">
    <property type="entry name" value="DNA polymerase III subunit delta"/>
    <property type="match status" value="1"/>
</dbReference>
<reference evidence="9 10" key="1">
    <citation type="submission" date="2016-10" db="EMBL/GenBank/DDBJ databases">
        <authorList>
            <person name="de Groot N.N."/>
        </authorList>
    </citation>
    <scope>NUCLEOTIDE SEQUENCE [LARGE SCALE GENOMIC DNA]</scope>
    <source>
        <strain evidence="9 10">ATCC 51327</strain>
    </source>
</reference>
<name>A0A1I4J887_9FIRM</name>
<keyword evidence="10" id="KW-1185">Reference proteome</keyword>
<dbReference type="InterPro" id="IPR027417">
    <property type="entry name" value="P-loop_NTPase"/>
</dbReference>
<keyword evidence="5" id="KW-0235">DNA replication</keyword>
<proteinExistence type="predicted"/>
<evidence type="ECO:0000256" key="1">
    <source>
        <dbReference type="ARBA" id="ARBA00012417"/>
    </source>
</evidence>
<comment type="catalytic activity">
    <reaction evidence="7">
        <text>DNA(n) + a 2'-deoxyribonucleoside 5'-triphosphate = DNA(n+1) + diphosphate</text>
        <dbReference type="Rhea" id="RHEA:22508"/>
        <dbReference type="Rhea" id="RHEA-COMP:17339"/>
        <dbReference type="Rhea" id="RHEA-COMP:17340"/>
        <dbReference type="ChEBI" id="CHEBI:33019"/>
        <dbReference type="ChEBI" id="CHEBI:61560"/>
        <dbReference type="ChEBI" id="CHEBI:173112"/>
        <dbReference type="EC" id="2.7.7.7"/>
    </reaction>
</comment>
<keyword evidence="3" id="KW-0808">Transferase</keyword>
<organism evidence="9 10">
    <name type="scientific">Halanaerobium salsuginis</name>
    <dbReference type="NCBI Taxonomy" id="29563"/>
    <lineage>
        <taxon>Bacteria</taxon>
        <taxon>Bacillati</taxon>
        <taxon>Bacillota</taxon>
        <taxon>Clostridia</taxon>
        <taxon>Halanaerobiales</taxon>
        <taxon>Halanaerobiaceae</taxon>
        <taxon>Halanaerobium</taxon>
    </lineage>
</organism>
<gene>
    <name evidence="9" type="ORF">SAMN02983006_01631</name>
</gene>
<evidence type="ECO:0000256" key="5">
    <source>
        <dbReference type="ARBA" id="ARBA00022705"/>
    </source>
</evidence>
<dbReference type="NCBIfam" id="TIGR00678">
    <property type="entry name" value="holB"/>
    <property type="match status" value="1"/>
</dbReference>
<feature type="domain" description="DNA polymerase III delta subunit C-terminal" evidence="8">
    <location>
        <begin position="248"/>
        <end position="323"/>
    </location>
</feature>
<dbReference type="GO" id="GO:0008408">
    <property type="term" value="F:3'-5' exonuclease activity"/>
    <property type="evidence" value="ECO:0007669"/>
    <property type="project" value="InterPro"/>
</dbReference>
<dbReference type="EC" id="2.7.7.7" evidence="1"/>
<dbReference type="GO" id="GO:0009360">
    <property type="term" value="C:DNA polymerase III complex"/>
    <property type="evidence" value="ECO:0007669"/>
    <property type="project" value="InterPro"/>
</dbReference>
<evidence type="ECO:0000259" key="8">
    <source>
        <dbReference type="Pfam" id="PF09115"/>
    </source>
</evidence>
<evidence type="ECO:0000313" key="10">
    <source>
        <dbReference type="Proteomes" id="UP000199006"/>
    </source>
</evidence>
<evidence type="ECO:0000256" key="6">
    <source>
        <dbReference type="ARBA" id="ARBA00022932"/>
    </source>
</evidence>
<evidence type="ECO:0000313" key="9">
    <source>
        <dbReference type="EMBL" id="SFL62760.1"/>
    </source>
</evidence>
<protein>
    <recommendedName>
        <fullName evidence="2">DNA polymerase III subunit delta'</fullName>
        <ecNumber evidence="1">2.7.7.7</ecNumber>
    </recommendedName>
</protein>
<dbReference type="GO" id="GO:0006261">
    <property type="term" value="P:DNA-templated DNA replication"/>
    <property type="evidence" value="ECO:0007669"/>
    <property type="project" value="TreeGrafter"/>
</dbReference>
<dbReference type="Pfam" id="PF13177">
    <property type="entry name" value="DNA_pol3_delta2"/>
    <property type="match status" value="1"/>
</dbReference>
<accession>A0A1I4J887</accession>